<reference evidence="6" key="3">
    <citation type="submission" date="2018-08" db="UniProtKB">
        <authorList>
            <consortium name="EnsemblPlants"/>
        </authorList>
    </citation>
    <scope>IDENTIFICATION</scope>
    <source>
        <strain evidence="6">cv. Bd21</strain>
    </source>
</reference>
<keyword evidence="7" id="KW-1185">Reference proteome</keyword>
<sequence>MTSNSNTKQPPPPTRHLHITTPNPTSSSATTSSHSSRSPRVSTTAGGASSPSSGSGHHQNPNQQQNQACAACKYQRRKCNPDCPLARYFPADQQLRFLNAHRLFGVSNIQRTLRETPPELRTDAMRALIFQAEVRAYDPVGGCCRMAIDLQRQLDLAQAELSALLQQLELCRRQQHHAVDDDDQMLLVAGAGNGQDVVDDVAADALYANGAGGQENVVLGQANLGEHYLLEEQGQPEPEPHQLYDYFYYDGTAGDETSSHAWTNDVHAHQQQYGNNGGSPVELVEQLEQHCQIETQFVDVFDVKAERAAASSTAIESHINADNGNASQFEDLHENEEKAMVSTAVVKSELDHQVAAAAQMAESSGTGSHCQLELGFSSSNAW</sequence>
<evidence type="ECO:0000313" key="5">
    <source>
        <dbReference type="EMBL" id="KQJ90000.1"/>
    </source>
</evidence>
<gene>
    <name evidence="6" type="primary">LOC104585088</name>
    <name evidence="5" type="ORF">BRADI_4g28883v3</name>
</gene>
<protein>
    <recommendedName>
        <fullName evidence="4">LOB domain-containing protein</fullName>
    </recommendedName>
</protein>
<dbReference type="GO" id="GO:0001216">
    <property type="term" value="F:DNA-binding transcription activator activity"/>
    <property type="evidence" value="ECO:0000318"/>
    <property type="project" value="GO_Central"/>
</dbReference>
<comment type="similarity">
    <text evidence="1">Belongs to the LOB domain-containing protein family.</text>
</comment>
<evidence type="ECO:0000256" key="3">
    <source>
        <dbReference type="SAM" id="MobiDB-lite"/>
    </source>
</evidence>
<organism evidence="5">
    <name type="scientific">Brachypodium distachyon</name>
    <name type="common">Purple false brome</name>
    <name type="synonym">Trachynia distachya</name>
    <dbReference type="NCBI Taxonomy" id="15368"/>
    <lineage>
        <taxon>Eukaryota</taxon>
        <taxon>Viridiplantae</taxon>
        <taxon>Streptophyta</taxon>
        <taxon>Embryophyta</taxon>
        <taxon>Tracheophyta</taxon>
        <taxon>Spermatophyta</taxon>
        <taxon>Magnoliopsida</taxon>
        <taxon>Liliopsida</taxon>
        <taxon>Poales</taxon>
        <taxon>Poaceae</taxon>
        <taxon>BOP clade</taxon>
        <taxon>Pooideae</taxon>
        <taxon>Stipodae</taxon>
        <taxon>Brachypodieae</taxon>
        <taxon>Brachypodium</taxon>
    </lineage>
</organism>
<dbReference type="PROSITE" id="PS50891">
    <property type="entry name" value="LOB"/>
    <property type="match status" value="1"/>
</dbReference>
<evidence type="ECO:0000256" key="2">
    <source>
        <dbReference type="SAM" id="Coils"/>
    </source>
</evidence>
<dbReference type="EnsemblPlants" id="KQJ90000">
    <property type="protein sequence ID" value="KQJ90000"/>
    <property type="gene ID" value="BRADI_4g28883v3"/>
</dbReference>
<evidence type="ECO:0000313" key="7">
    <source>
        <dbReference type="Proteomes" id="UP000008810"/>
    </source>
</evidence>
<accession>A0A0Q3IVG7</accession>
<dbReference type="KEGG" id="bdi:104585088"/>
<dbReference type="PANTHER" id="PTHR31301:SF166">
    <property type="entry name" value="LOB DOMAIN-CONTAINING PROTEIN"/>
    <property type="match status" value="1"/>
</dbReference>
<dbReference type="GO" id="GO:0005634">
    <property type="term" value="C:nucleus"/>
    <property type="evidence" value="ECO:0000318"/>
    <property type="project" value="GO_Central"/>
</dbReference>
<keyword evidence="2" id="KW-0175">Coiled coil</keyword>
<evidence type="ECO:0000256" key="1">
    <source>
        <dbReference type="ARBA" id="ARBA00005474"/>
    </source>
</evidence>
<dbReference type="RefSeq" id="XP_010239347.1">
    <property type="nucleotide sequence ID" value="XM_010241045.3"/>
</dbReference>
<feature type="domain" description="LOB" evidence="4">
    <location>
        <begin position="67"/>
        <end position="168"/>
    </location>
</feature>
<dbReference type="EMBL" id="CM000883">
    <property type="protein sequence ID" value="KQJ90000.1"/>
    <property type="molecule type" value="Genomic_DNA"/>
</dbReference>
<dbReference type="SMR" id="A0A0Q3IVG7"/>
<feature type="compositionally biased region" description="Low complexity" evidence="3">
    <location>
        <begin position="20"/>
        <end position="63"/>
    </location>
</feature>
<name>A0A0Q3IVG7_BRADI</name>
<dbReference type="Gramene" id="KQJ90000">
    <property type="protein sequence ID" value="KQJ90000"/>
    <property type="gene ID" value="BRADI_4g28883v3"/>
</dbReference>
<dbReference type="GeneID" id="104585088"/>
<feature type="coiled-coil region" evidence="2">
    <location>
        <begin position="147"/>
        <end position="174"/>
    </location>
</feature>
<dbReference type="GO" id="GO:0006355">
    <property type="term" value="P:regulation of DNA-templated transcription"/>
    <property type="evidence" value="ECO:0000318"/>
    <property type="project" value="GO_Central"/>
</dbReference>
<dbReference type="InterPro" id="IPR004883">
    <property type="entry name" value="LOB"/>
</dbReference>
<dbReference type="Pfam" id="PF03195">
    <property type="entry name" value="LOB"/>
    <property type="match status" value="1"/>
</dbReference>
<proteinExistence type="inferred from homology"/>
<evidence type="ECO:0000259" key="4">
    <source>
        <dbReference type="PROSITE" id="PS50891"/>
    </source>
</evidence>
<dbReference type="AlphaFoldDB" id="A0A0Q3IVG7"/>
<dbReference type="Proteomes" id="UP000008810">
    <property type="component" value="Chromosome 4"/>
</dbReference>
<dbReference type="STRING" id="15368.A0A0Q3IVG7"/>
<reference evidence="5 6" key="1">
    <citation type="journal article" date="2010" name="Nature">
        <title>Genome sequencing and analysis of the model grass Brachypodium distachyon.</title>
        <authorList>
            <consortium name="International Brachypodium Initiative"/>
        </authorList>
    </citation>
    <scope>NUCLEOTIDE SEQUENCE [LARGE SCALE GENOMIC DNA]</scope>
    <source>
        <strain evidence="5 6">Bd21</strain>
    </source>
</reference>
<dbReference type="PANTHER" id="PTHR31301">
    <property type="entry name" value="LOB DOMAIN-CONTAINING PROTEIN 4-RELATED"/>
    <property type="match status" value="1"/>
</dbReference>
<feature type="region of interest" description="Disordered" evidence="3">
    <location>
        <begin position="1"/>
        <end position="63"/>
    </location>
</feature>
<reference evidence="5" key="2">
    <citation type="submission" date="2017-06" db="EMBL/GenBank/DDBJ databases">
        <title>WGS assembly of Brachypodium distachyon.</title>
        <authorList>
            <consortium name="The International Brachypodium Initiative"/>
            <person name="Lucas S."/>
            <person name="Harmon-Smith M."/>
            <person name="Lail K."/>
            <person name="Tice H."/>
            <person name="Grimwood J."/>
            <person name="Bruce D."/>
            <person name="Barry K."/>
            <person name="Shu S."/>
            <person name="Lindquist E."/>
            <person name="Wang M."/>
            <person name="Pitluck S."/>
            <person name="Vogel J.P."/>
            <person name="Garvin D.F."/>
            <person name="Mockler T.C."/>
            <person name="Schmutz J."/>
            <person name="Rokhsar D."/>
            <person name="Bevan M.W."/>
        </authorList>
    </citation>
    <scope>NUCLEOTIDE SEQUENCE</scope>
    <source>
        <strain evidence="5">Bd21</strain>
    </source>
</reference>
<evidence type="ECO:0000313" key="6">
    <source>
        <dbReference type="EnsemblPlants" id="KQJ90000"/>
    </source>
</evidence>
<dbReference type="OrthoDB" id="1893065at2759"/>